<keyword evidence="6" id="KW-1185">Reference proteome</keyword>
<proteinExistence type="inferred from homology"/>
<protein>
    <submittedName>
        <fullName evidence="5">Amidase, hydantoinase/carbamoylase family</fullName>
        <ecNumber evidence="5">3.5.1.87</ecNumber>
    </submittedName>
</protein>
<dbReference type="eggNOG" id="COG0624">
    <property type="taxonomic scope" value="Bacteria"/>
</dbReference>
<dbReference type="AlphaFoldDB" id="E6TTV0"/>
<dbReference type="KEGG" id="bco:Bcell_3741"/>
<keyword evidence="2 5" id="KW-0378">Hydrolase</keyword>
<evidence type="ECO:0000313" key="5">
    <source>
        <dbReference type="EMBL" id="ADU31981.1"/>
    </source>
</evidence>
<comment type="similarity">
    <text evidence="1">Belongs to the peptidase M20 family.</text>
</comment>
<dbReference type="HOGENOM" id="CLU_024588_6_0_9"/>
<evidence type="ECO:0000256" key="2">
    <source>
        <dbReference type="ARBA" id="ARBA00022801"/>
    </source>
</evidence>
<dbReference type="SUPFAM" id="SSF53187">
    <property type="entry name" value="Zn-dependent exopeptidases"/>
    <property type="match status" value="1"/>
</dbReference>
<feature type="binding site" evidence="3">
    <location>
        <position position="190"/>
    </location>
    <ligand>
        <name>Zn(2+)</name>
        <dbReference type="ChEBI" id="CHEBI:29105"/>
        <label>1</label>
    </ligand>
</feature>
<dbReference type="CDD" id="cd03884">
    <property type="entry name" value="M20_bAS"/>
    <property type="match status" value="1"/>
</dbReference>
<gene>
    <name evidence="5" type="ordered locus">Bcell_3741</name>
</gene>
<feature type="binding site" evidence="3">
    <location>
        <position position="125"/>
    </location>
    <ligand>
        <name>Zn(2+)</name>
        <dbReference type="ChEBI" id="CHEBI:29105"/>
        <label>2</label>
    </ligand>
</feature>
<dbReference type="NCBIfam" id="TIGR01879">
    <property type="entry name" value="hydantase"/>
    <property type="match status" value="1"/>
</dbReference>
<dbReference type="Pfam" id="PF07687">
    <property type="entry name" value="M20_dimer"/>
    <property type="match status" value="1"/>
</dbReference>
<accession>E6TTV0</accession>
<dbReference type="Gene3D" id="3.40.630.10">
    <property type="entry name" value="Zn peptidases"/>
    <property type="match status" value="1"/>
</dbReference>
<comment type="cofactor">
    <cofactor evidence="3">
        <name>Zn(2+)</name>
        <dbReference type="ChEBI" id="CHEBI:29105"/>
    </cofactor>
    <text evidence="3">Binds 2 Zn(2+) ions per subunit.</text>
</comment>
<dbReference type="GO" id="GO:0050538">
    <property type="term" value="F:N-carbamoyl-L-amino-acid hydrolase activity"/>
    <property type="evidence" value="ECO:0007669"/>
    <property type="project" value="UniProtKB-EC"/>
</dbReference>
<evidence type="ECO:0000256" key="1">
    <source>
        <dbReference type="ARBA" id="ARBA00006153"/>
    </source>
</evidence>
<dbReference type="InterPro" id="IPR010158">
    <property type="entry name" value="Amidase_Cbmase"/>
</dbReference>
<dbReference type="GO" id="GO:0046872">
    <property type="term" value="F:metal ion binding"/>
    <property type="evidence" value="ECO:0007669"/>
    <property type="project" value="UniProtKB-KW"/>
</dbReference>
<evidence type="ECO:0000256" key="3">
    <source>
        <dbReference type="PIRSR" id="PIRSR001235-1"/>
    </source>
</evidence>
<dbReference type="SUPFAM" id="SSF55031">
    <property type="entry name" value="Bacterial exopeptidase dimerisation domain"/>
    <property type="match status" value="1"/>
</dbReference>
<dbReference type="STRING" id="649639.Bcell_3741"/>
<dbReference type="OrthoDB" id="9808195at2"/>
<dbReference type="Proteomes" id="UP000001401">
    <property type="component" value="Chromosome"/>
</dbReference>
<dbReference type="RefSeq" id="WP_013490312.1">
    <property type="nucleotide sequence ID" value="NC_014829.1"/>
</dbReference>
<dbReference type="GO" id="GO:0016813">
    <property type="term" value="F:hydrolase activity, acting on carbon-nitrogen (but not peptide) bonds, in linear amidines"/>
    <property type="evidence" value="ECO:0007669"/>
    <property type="project" value="InterPro"/>
</dbReference>
<feature type="binding site" evidence="3">
    <location>
        <position position="79"/>
    </location>
    <ligand>
        <name>Zn(2+)</name>
        <dbReference type="ChEBI" id="CHEBI:29105"/>
        <label>1</label>
    </ligand>
</feature>
<dbReference type="NCBIfam" id="NF006771">
    <property type="entry name" value="PRK09290.1-5"/>
    <property type="match status" value="1"/>
</dbReference>
<dbReference type="PANTHER" id="PTHR32494">
    <property type="entry name" value="ALLANTOATE DEIMINASE-RELATED"/>
    <property type="match status" value="1"/>
</dbReference>
<dbReference type="PANTHER" id="PTHR32494:SF5">
    <property type="entry name" value="ALLANTOATE AMIDOHYDROLASE"/>
    <property type="match status" value="1"/>
</dbReference>
<feature type="domain" description="Peptidase M20 dimerisation" evidence="4">
    <location>
        <begin position="214"/>
        <end position="311"/>
    </location>
</feature>
<feature type="binding site" evidence="3">
    <location>
        <position position="382"/>
    </location>
    <ligand>
        <name>Zn(2+)</name>
        <dbReference type="ChEBI" id="CHEBI:29105"/>
        <label>2</label>
    </ligand>
</feature>
<keyword evidence="3" id="KW-0479">Metal-binding</keyword>
<feature type="binding site" evidence="3">
    <location>
        <position position="90"/>
    </location>
    <ligand>
        <name>Zn(2+)</name>
        <dbReference type="ChEBI" id="CHEBI:29105"/>
        <label>1</label>
    </ligand>
</feature>
<dbReference type="Pfam" id="PF01546">
    <property type="entry name" value="Peptidase_M20"/>
    <property type="match status" value="1"/>
</dbReference>
<dbReference type="InterPro" id="IPR011650">
    <property type="entry name" value="Peptidase_M20_dimer"/>
</dbReference>
<organism evidence="5 6">
    <name type="scientific">Evansella cellulosilytica (strain ATCC 21833 / DSM 2522 / FERM P-1141 / JCM 9156 / N-4)</name>
    <name type="common">Bacillus cellulosilyticus</name>
    <dbReference type="NCBI Taxonomy" id="649639"/>
    <lineage>
        <taxon>Bacteria</taxon>
        <taxon>Bacillati</taxon>
        <taxon>Bacillota</taxon>
        <taxon>Bacilli</taxon>
        <taxon>Bacillales</taxon>
        <taxon>Bacillaceae</taxon>
        <taxon>Evansella</taxon>
    </lineage>
</organism>
<evidence type="ECO:0000259" key="4">
    <source>
        <dbReference type="Pfam" id="PF07687"/>
    </source>
</evidence>
<reference evidence="5 6" key="1">
    <citation type="submission" date="2010-12" db="EMBL/GenBank/DDBJ databases">
        <title>Complete sequence of Bacillus cellulosilyticus DSM 2522.</title>
        <authorList>
            <consortium name="US DOE Joint Genome Institute"/>
            <person name="Lucas S."/>
            <person name="Copeland A."/>
            <person name="Lapidus A."/>
            <person name="Cheng J.-F."/>
            <person name="Bruce D."/>
            <person name="Goodwin L."/>
            <person name="Pitluck S."/>
            <person name="Chertkov O."/>
            <person name="Detter J.C."/>
            <person name="Han C."/>
            <person name="Tapia R."/>
            <person name="Land M."/>
            <person name="Hauser L."/>
            <person name="Jeffries C."/>
            <person name="Kyrpides N."/>
            <person name="Ivanova N."/>
            <person name="Mikhailova N."/>
            <person name="Brumm P."/>
            <person name="Mead D."/>
            <person name="Woyke T."/>
        </authorList>
    </citation>
    <scope>NUCLEOTIDE SEQUENCE [LARGE SCALE GENOMIC DNA]</scope>
    <source>
        <strain evidence="6">ATCC 21833 / DSM 2522 / FERM P-1141 / JCM 9156 / N-4</strain>
    </source>
</reference>
<feature type="binding site" evidence="3">
    <location>
        <position position="90"/>
    </location>
    <ligand>
        <name>Zn(2+)</name>
        <dbReference type="ChEBI" id="CHEBI:29105"/>
        <label>2</label>
    </ligand>
</feature>
<keyword evidence="3" id="KW-0862">Zinc</keyword>
<dbReference type="InterPro" id="IPR002933">
    <property type="entry name" value="Peptidase_M20"/>
</dbReference>
<name>E6TTV0_EVAC2</name>
<dbReference type="InterPro" id="IPR036264">
    <property type="entry name" value="Bact_exopeptidase_dim_dom"/>
</dbReference>
<evidence type="ECO:0000313" key="6">
    <source>
        <dbReference type="Proteomes" id="UP000001401"/>
    </source>
</evidence>
<dbReference type="Gene3D" id="3.30.70.360">
    <property type="match status" value="1"/>
</dbReference>
<dbReference type="EMBL" id="CP002394">
    <property type="protein sequence ID" value="ADU31981.1"/>
    <property type="molecule type" value="Genomic_DNA"/>
</dbReference>
<sequence>MEINTKRVWERIHQLSCIGATKHGGVSRFAFSLEDRQATDLVIKWMKEANLHVTSDSLGNVYGRRKGKREGPPVLAGSHLDTVPNGGKFDGVAGVIAALEVLQVFEENDIITDLPIEMVIFVNEEGSRFAGGLMGSMGIAGRLDNSIVDSLIDNEGVILRDAMKSFGAKPDEIHEAVRTKGDYTAFFELHIEQGEVLESQDIPVGIVNGIAGPYQMKVSIYGRSGHAGATPMGLRKDPMVAAGMVIQEVERSALEEGKTIRGTVGFIKAYPGGHNVIPEKVEFTLDYRDINPQNRIKAVNRIKDYIDDICENRSLKYDIITTQNTQPILLNENIVSLMESSAHEYNIPAFIMPSGAAHDAMNLHALCPTGMIFIRSKNGLSHCPEEYSTEEDVALGTKLLLSTIQKSADGYL</sequence>
<dbReference type="EC" id="3.5.1.87" evidence="5"/>
<dbReference type="PIRSF" id="PIRSF001235">
    <property type="entry name" value="Amidase_carbamoylase"/>
    <property type="match status" value="1"/>
</dbReference>